<feature type="non-terminal residue" evidence="2">
    <location>
        <position position="1"/>
    </location>
</feature>
<proteinExistence type="predicted"/>
<evidence type="ECO:0000256" key="1">
    <source>
        <dbReference type="SAM" id="MobiDB-lite"/>
    </source>
</evidence>
<comment type="caution">
    <text evidence="2">The sequence shown here is derived from an EMBL/GenBank/DDBJ whole genome shotgun (WGS) entry which is preliminary data.</text>
</comment>
<dbReference type="AlphaFoldDB" id="A0A0F9BV67"/>
<accession>A0A0F9BV67</accession>
<organism evidence="2">
    <name type="scientific">marine sediment metagenome</name>
    <dbReference type="NCBI Taxonomy" id="412755"/>
    <lineage>
        <taxon>unclassified sequences</taxon>
        <taxon>metagenomes</taxon>
        <taxon>ecological metagenomes</taxon>
    </lineage>
</organism>
<evidence type="ECO:0000313" key="2">
    <source>
        <dbReference type="EMBL" id="KKK88301.1"/>
    </source>
</evidence>
<name>A0A0F9BV67_9ZZZZ</name>
<protein>
    <submittedName>
        <fullName evidence="2">Uncharacterized protein</fullName>
    </submittedName>
</protein>
<reference evidence="2" key="1">
    <citation type="journal article" date="2015" name="Nature">
        <title>Complex archaea that bridge the gap between prokaryotes and eukaryotes.</title>
        <authorList>
            <person name="Spang A."/>
            <person name="Saw J.H."/>
            <person name="Jorgensen S.L."/>
            <person name="Zaremba-Niedzwiedzka K."/>
            <person name="Martijn J."/>
            <person name="Lind A.E."/>
            <person name="van Eijk R."/>
            <person name="Schleper C."/>
            <person name="Guy L."/>
            <person name="Ettema T.J."/>
        </authorList>
    </citation>
    <scope>NUCLEOTIDE SEQUENCE</scope>
</reference>
<feature type="region of interest" description="Disordered" evidence="1">
    <location>
        <begin position="1"/>
        <end position="25"/>
    </location>
</feature>
<dbReference type="EMBL" id="LAZR01050016">
    <property type="protein sequence ID" value="KKK88301.1"/>
    <property type="molecule type" value="Genomic_DNA"/>
</dbReference>
<sequence length="57" mass="6148">ALNPKDTRVTVNPPSPPTEETIDASEVTENDVKAVNPATGETMVLKDGKWVKVKKNS</sequence>
<gene>
    <name evidence="2" type="ORF">LCGC14_2744530</name>
</gene>